<accession>A0A0F9DI20</accession>
<feature type="region of interest" description="Disordered" evidence="1">
    <location>
        <begin position="1"/>
        <end position="25"/>
    </location>
</feature>
<evidence type="ECO:0000256" key="1">
    <source>
        <dbReference type="SAM" id="MobiDB-lite"/>
    </source>
</evidence>
<feature type="compositionally biased region" description="Polar residues" evidence="1">
    <location>
        <begin position="7"/>
        <end position="21"/>
    </location>
</feature>
<protein>
    <submittedName>
        <fullName evidence="2">Uncharacterized protein</fullName>
    </submittedName>
</protein>
<dbReference type="EMBL" id="LAZR01028871">
    <property type="protein sequence ID" value="KKL61264.1"/>
    <property type="molecule type" value="Genomic_DNA"/>
</dbReference>
<gene>
    <name evidence="2" type="ORF">LCGC14_2197040</name>
</gene>
<comment type="caution">
    <text evidence="2">The sequence shown here is derived from an EMBL/GenBank/DDBJ whole genome shotgun (WGS) entry which is preliminary data.</text>
</comment>
<name>A0A0F9DI20_9ZZZZ</name>
<evidence type="ECO:0000313" key="2">
    <source>
        <dbReference type="EMBL" id="KKL61264.1"/>
    </source>
</evidence>
<organism evidence="2">
    <name type="scientific">marine sediment metagenome</name>
    <dbReference type="NCBI Taxonomy" id="412755"/>
    <lineage>
        <taxon>unclassified sequences</taxon>
        <taxon>metagenomes</taxon>
        <taxon>ecological metagenomes</taxon>
    </lineage>
</organism>
<proteinExistence type="predicted"/>
<dbReference type="AlphaFoldDB" id="A0A0F9DI20"/>
<reference evidence="2" key="1">
    <citation type="journal article" date="2015" name="Nature">
        <title>Complex archaea that bridge the gap between prokaryotes and eukaryotes.</title>
        <authorList>
            <person name="Spang A."/>
            <person name="Saw J.H."/>
            <person name="Jorgensen S.L."/>
            <person name="Zaremba-Niedzwiedzka K."/>
            <person name="Martijn J."/>
            <person name="Lind A.E."/>
            <person name="van Eijk R."/>
            <person name="Schleper C."/>
            <person name="Guy L."/>
            <person name="Ettema T.J."/>
        </authorList>
    </citation>
    <scope>NUCLEOTIDE SEQUENCE</scope>
</reference>
<sequence>MPKCDNNEQSSAHLSVHTPKTNWHGHHDFKVEAQGKTEYEMWARIQRDMLKELTGGNARLMIGYWGDLLNSLPPNFRATLVAVIAKGLGLAITTDPDTPDSITVDLVERYPPLVQQGPPQAKEGLVVPDSKIILPGDPRLNQ</sequence>